<keyword evidence="5 6" id="KW-0472">Membrane</keyword>
<feature type="transmembrane region" description="Helical" evidence="6">
    <location>
        <begin position="136"/>
        <end position="159"/>
    </location>
</feature>
<reference evidence="8 9" key="1">
    <citation type="submission" date="2015-01" db="EMBL/GenBank/DDBJ databases">
        <title>The Genome Sequence of Fonsecaea multimorphosa CBS 102226.</title>
        <authorList>
            <consortium name="The Broad Institute Genomics Platform"/>
            <person name="Cuomo C."/>
            <person name="de Hoog S."/>
            <person name="Gorbushina A."/>
            <person name="Stielow B."/>
            <person name="Teixiera M."/>
            <person name="Abouelleil A."/>
            <person name="Chapman S.B."/>
            <person name="Priest M."/>
            <person name="Young S.K."/>
            <person name="Wortman J."/>
            <person name="Nusbaum C."/>
            <person name="Birren B."/>
        </authorList>
    </citation>
    <scope>NUCLEOTIDE SEQUENCE [LARGE SCALE GENOMIC DNA]</scope>
    <source>
        <strain evidence="8 9">CBS 102226</strain>
    </source>
</reference>
<feature type="transmembrane region" description="Helical" evidence="6">
    <location>
        <begin position="328"/>
        <end position="351"/>
    </location>
</feature>
<feature type="transmembrane region" description="Helical" evidence="6">
    <location>
        <begin position="393"/>
        <end position="415"/>
    </location>
</feature>
<dbReference type="GO" id="GO:0016020">
    <property type="term" value="C:membrane"/>
    <property type="evidence" value="ECO:0007669"/>
    <property type="project" value="UniProtKB-SubCell"/>
</dbReference>
<feature type="transmembrane region" description="Helical" evidence="6">
    <location>
        <begin position="363"/>
        <end position="381"/>
    </location>
</feature>
<dbReference type="InterPro" id="IPR036259">
    <property type="entry name" value="MFS_trans_sf"/>
</dbReference>
<dbReference type="VEuPathDB" id="FungiDB:Z520_00761"/>
<keyword evidence="3 6" id="KW-0812">Transmembrane</keyword>
<dbReference type="PANTHER" id="PTHR43791">
    <property type="entry name" value="PERMEASE-RELATED"/>
    <property type="match status" value="1"/>
</dbReference>
<evidence type="ECO:0000259" key="7">
    <source>
        <dbReference type="PROSITE" id="PS50850"/>
    </source>
</evidence>
<accession>A0A0D2L4T1</accession>
<evidence type="ECO:0000256" key="2">
    <source>
        <dbReference type="ARBA" id="ARBA00022448"/>
    </source>
</evidence>
<dbReference type="EMBL" id="KN848062">
    <property type="protein sequence ID" value="KIY04069.1"/>
    <property type="molecule type" value="Genomic_DNA"/>
</dbReference>
<dbReference type="PROSITE" id="PS50850">
    <property type="entry name" value="MFS"/>
    <property type="match status" value="1"/>
</dbReference>
<evidence type="ECO:0000256" key="1">
    <source>
        <dbReference type="ARBA" id="ARBA00004141"/>
    </source>
</evidence>
<dbReference type="GO" id="GO:0022857">
    <property type="term" value="F:transmembrane transporter activity"/>
    <property type="evidence" value="ECO:0007669"/>
    <property type="project" value="InterPro"/>
</dbReference>
<dbReference type="OrthoDB" id="2985014at2759"/>
<evidence type="ECO:0000256" key="4">
    <source>
        <dbReference type="ARBA" id="ARBA00022989"/>
    </source>
</evidence>
<feature type="transmembrane region" description="Helical" evidence="6">
    <location>
        <begin position="165"/>
        <end position="185"/>
    </location>
</feature>
<feature type="domain" description="Major facilitator superfamily (MFS) profile" evidence="7">
    <location>
        <begin position="68"/>
        <end position="484"/>
    </location>
</feature>
<dbReference type="Gene3D" id="1.20.1250.20">
    <property type="entry name" value="MFS general substrate transporter like domains"/>
    <property type="match status" value="2"/>
</dbReference>
<dbReference type="Proteomes" id="UP000053411">
    <property type="component" value="Unassembled WGS sequence"/>
</dbReference>
<keyword evidence="4 6" id="KW-1133">Transmembrane helix</keyword>
<evidence type="ECO:0000256" key="3">
    <source>
        <dbReference type="ARBA" id="ARBA00022692"/>
    </source>
</evidence>
<dbReference type="RefSeq" id="XP_016638191.1">
    <property type="nucleotide sequence ID" value="XM_016771281.1"/>
</dbReference>
<feature type="transmembrane region" description="Helical" evidence="6">
    <location>
        <begin position="228"/>
        <end position="248"/>
    </location>
</feature>
<evidence type="ECO:0000313" key="9">
    <source>
        <dbReference type="Proteomes" id="UP000053411"/>
    </source>
</evidence>
<dbReference type="GeneID" id="27706507"/>
<sequence length="515" mass="57622">MATTQQTEKTDGVHLEFENSPAQETAPLDKIDTVHNDEGIAIIANYDGEQTWTPEEEKKLVRKIDRRVLPILFVTFALQFYDKYMLSHAAIFGLRTDLDLTVGNRYAMTAAIFYLGYMAGAYPMTLLAQRFRINHVIFATVLIWGLCVLSTAGCTTYRGIYTQRFFLGILESGIPPTFMVVVGSWYTKAEQTFRQGIWFSAAGLVAVPAPLVNYGLGHIKGALGPWQYMYIFAGSITTLWAVPIFFFMEPDPVHAKSLSEREKFIAISRIKVNNTGVRNTHFKTKQLGEILMSLKFWLLAGMGLCITAISTISTVFLPILIAGMGFSGFNALLLSVPVGVVSTFLCIVTTWTCRVLSKYNPRTWGIFVCGVCMLLTAAIMWKVPHAPIGAKLFLLYLIQCFPGCYALIMDLSIANTAGYTKRTLMSAGLYFGYCVGNFVTPFTFLVEEGPTYPTGFTYITAVISLFLVLVLVLAYRFVCVRENKRRDAAGFVESFDHAYEDDATDKTNMNFRYVY</sequence>
<organism evidence="8 9">
    <name type="scientific">Fonsecaea multimorphosa CBS 102226</name>
    <dbReference type="NCBI Taxonomy" id="1442371"/>
    <lineage>
        <taxon>Eukaryota</taxon>
        <taxon>Fungi</taxon>
        <taxon>Dikarya</taxon>
        <taxon>Ascomycota</taxon>
        <taxon>Pezizomycotina</taxon>
        <taxon>Eurotiomycetes</taxon>
        <taxon>Chaetothyriomycetidae</taxon>
        <taxon>Chaetothyriales</taxon>
        <taxon>Herpotrichiellaceae</taxon>
        <taxon>Fonsecaea</taxon>
    </lineage>
</organism>
<protein>
    <recommendedName>
        <fullName evidence="7">Major facilitator superfamily (MFS) profile domain-containing protein</fullName>
    </recommendedName>
</protein>
<feature type="transmembrane region" description="Helical" evidence="6">
    <location>
        <begin position="427"/>
        <end position="446"/>
    </location>
</feature>
<dbReference type="AlphaFoldDB" id="A0A0D2L4T1"/>
<comment type="subcellular location">
    <subcellularLocation>
        <location evidence="1">Membrane</location>
        <topology evidence="1">Multi-pass membrane protein</topology>
    </subcellularLocation>
</comment>
<evidence type="ECO:0000313" key="8">
    <source>
        <dbReference type="EMBL" id="KIY04069.1"/>
    </source>
</evidence>
<dbReference type="Pfam" id="PF07690">
    <property type="entry name" value="MFS_1"/>
    <property type="match status" value="1"/>
</dbReference>
<feature type="transmembrane region" description="Helical" evidence="6">
    <location>
        <begin position="458"/>
        <end position="478"/>
    </location>
</feature>
<feature type="transmembrane region" description="Helical" evidence="6">
    <location>
        <begin position="197"/>
        <end position="216"/>
    </location>
</feature>
<evidence type="ECO:0000256" key="5">
    <source>
        <dbReference type="ARBA" id="ARBA00023136"/>
    </source>
</evidence>
<feature type="transmembrane region" description="Helical" evidence="6">
    <location>
        <begin position="296"/>
        <end position="322"/>
    </location>
</feature>
<dbReference type="InterPro" id="IPR011701">
    <property type="entry name" value="MFS"/>
</dbReference>
<dbReference type="PANTHER" id="PTHR43791:SF35">
    <property type="entry name" value="MAJOR FACILITATOR SUPERFAMILY (MFS) PROFILE DOMAIN-CONTAINING PROTEIN"/>
    <property type="match status" value="1"/>
</dbReference>
<feature type="transmembrane region" description="Helical" evidence="6">
    <location>
        <begin position="106"/>
        <end position="124"/>
    </location>
</feature>
<proteinExistence type="predicted"/>
<dbReference type="InterPro" id="IPR020846">
    <property type="entry name" value="MFS_dom"/>
</dbReference>
<keyword evidence="2" id="KW-0813">Transport</keyword>
<gene>
    <name evidence="8" type="ORF">Z520_00761</name>
</gene>
<feature type="transmembrane region" description="Helical" evidence="6">
    <location>
        <begin position="68"/>
        <end position="86"/>
    </location>
</feature>
<evidence type="ECO:0000256" key="6">
    <source>
        <dbReference type="SAM" id="Phobius"/>
    </source>
</evidence>
<name>A0A0D2L4T1_9EURO</name>
<dbReference type="SUPFAM" id="SSF103473">
    <property type="entry name" value="MFS general substrate transporter"/>
    <property type="match status" value="1"/>
</dbReference>
<keyword evidence="9" id="KW-1185">Reference proteome</keyword>